<comment type="pathway">
    <text evidence="13">Amino-acid biosynthesis; L-methionine biosynthesis via de novo pathway; L-cystathionine from O-succinyl-L-homoserine: step 1/1.</text>
</comment>
<dbReference type="PRINTS" id="PR01158">
    <property type="entry name" value="TOPISMRASEII"/>
</dbReference>
<dbReference type="GO" id="GO:0000819">
    <property type="term" value="P:sister chromatid segregation"/>
    <property type="evidence" value="ECO:0007669"/>
    <property type="project" value="TreeGrafter"/>
</dbReference>
<dbReference type="Gene3D" id="3.30.230.10">
    <property type="match status" value="1"/>
</dbReference>
<keyword evidence="6 17" id="KW-0547">Nucleotide-binding</keyword>
<evidence type="ECO:0000256" key="1">
    <source>
        <dbReference type="ARBA" id="ARBA00000185"/>
    </source>
</evidence>
<dbReference type="SMART" id="SM00433">
    <property type="entry name" value="TOP2c"/>
    <property type="match status" value="1"/>
</dbReference>
<protein>
    <recommendedName>
        <fullName evidence="17">DNA topoisomerase 2</fullName>
        <ecNumber evidence="17">5.6.2.2</ecNumber>
    </recommendedName>
</protein>
<dbReference type="GO" id="GO:0030170">
    <property type="term" value="F:pyridoxal phosphate binding"/>
    <property type="evidence" value="ECO:0007669"/>
    <property type="project" value="InterPro"/>
</dbReference>
<evidence type="ECO:0000256" key="15">
    <source>
        <dbReference type="ARBA" id="ARBA00093261"/>
    </source>
</evidence>
<evidence type="ECO:0000256" key="4">
    <source>
        <dbReference type="ARBA" id="ARBA00001946"/>
    </source>
</evidence>
<keyword evidence="21" id="KW-1185">Reference proteome</keyword>
<dbReference type="InterPro" id="IPR000277">
    <property type="entry name" value="Cys/Met-Metab_PyrdxlP-dep_enz"/>
</dbReference>
<comment type="catalytic activity">
    <reaction evidence="15">
        <text>O-phospho-L-homoserine + L-cysteine = L,L-cystathionine + phosphate</text>
        <dbReference type="Rhea" id="RHEA:80891"/>
        <dbReference type="ChEBI" id="CHEBI:35235"/>
        <dbReference type="ChEBI" id="CHEBI:43474"/>
        <dbReference type="ChEBI" id="CHEBI:57590"/>
        <dbReference type="ChEBI" id="CHEBI:58161"/>
        <dbReference type="EC" id="2.5.1.160"/>
    </reaction>
</comment>
<dbReference type="GO" id="GO:0006265">
    <property type="term" value="P:DNA topological change"/>
    <property type="evidence" value="ECO:0007669"/>
    <property type="project" value="UniProtKB-UniRule"/>
</dbReference>
<proteinExistence type="inferred from homology"/>
<dbReference type="InterPro" id="IPR015422">
    <property type="entry name" value="PyrdxlP-dep_Trfase_small"/>
</dbReference>
<dbReference type="InterPro" id="IPR018522">
    <property type="entry name" value="TopoIIA_CS"/>
</dbReference>
<evidence type="ECO:0000256" key="12">
    <source>
        <dbReference type="ARBA" id="ARBA00023235"/>
    </source>
</evidence>
<feature type="domain" description="Topo IIA-type catalytic" evidence="19">
    <location>
        <begin position="1192"/>
        <end position="1329"/>
    </location>
</feature>
<evidence type="ECO:0000259" key="19">
    <source>
        <dbReference type="PROSITE" id="PS52040"/>
    </source>
</evidence>
<dbReference type="GO" id="GO:0003918">
    <property type="term" value="F:DNA topoisomerase type II (double strand cut, ATP-hydrolyzing) activity"/>
    <property type="evidence" value="ECO:0007669"/>
    <property type="project" value="UniProtKB-UniRule"/>
</dbReference>
<dbReference type="PANTHER" id="PTHR10169">
    <property type="entry name" value="DNA TOPOISOMERASE/GYRASE"/>
    <property type="match status" value="1"/>
</dbReference>
<dbReference type="PROSITE" id="PS50880">
    <property type="entry name" value="TOPRIM"/>
    <property type="match status" value="1"/>
</dbReference>
<dbReference type="SUPFAM" id="SSF55874">
    <property type="entry name" value="ATPase domain of HSP90 chaperone/DNA topoisomerase II/histidine kinase"/>
    <property type="match status" value="1"/>
</dbReference>
<dbReference type="SUPFAM" id="SSF54211">
    <property type="entry name" value="Ribosomal protein S5 domain 2-like"/>
    <property type="match status" value="1"/>
</dbReference>
<dbReference type="Pfam" id="PF16898">
    <property type="entry name" value="TOPRIM_C"/>
    <property type="match status" value="1"/>
</dbReference>
<dbReference type="Pfam" id="PF00204">
    <property type="entry name" value="DNA_gyraseB"/>
    <property type="match status" value="1"/>
</dbReference>
<dbReference type="Gene3D" id="3.90.199.10">
    <property type="entry name" value="Topoisomerase II, domain 5"/>
    <property type="match status" value="1"/>
</dbReference>
<dbReference type="Gene3D" id="3.30.565.10">
    <property type="entry name" value="Histidine kinase-like ATPase, C-terminal domain"/>
    <property type="match status" value="2"/>
</dbReference>
<comment type="subunit">
    <text evidence="17">Homodimer.</text>
</comment>
<comment type="cofactor">
    <cofactor evidence="2">
        <name>Ca(2+)</name>
        <dbReference type="ChEBI" id="CHEBI:29108"/>
    </cofactor>
</comment>
<keyword evidence="9" id="KW-0663">Pyridoxal phosphate</keyword>
<comment type="caution">
    <text evidence="20">The sequence shown here is derived from an EMBL/GenBank/DDBJ whole genome shotgun (WGS) entry which is preliminary data.</text>
</comment>
<evidence type="ECO:0000259" key="18">
    <source>
        <dbReference type="PROSITE" id="PS50880"/>
    </source>
</evidence>
<feature type="active site" description="O-(5'-phospho-DNA)-tyrosine intermediate" evidence="16">
    <location>
        <position position="1282"/>
    </location>
</feature>
<evidence type="ECO:0000256" key="9">
    <source>
        <dbReference type="ARBA" id="ARBA00022898"/>
    </source>
</evidence>
<comment type="similarity">
    <text evidence="5 17">Belongs to the type II topoisomerase family.</text>
</comment>
<dbReference type="EC" id="5.6.2.2" evidence="17"/>
<keyword evidence="10 16" id="KW-0799">Topoisomerase</keyword>
<name>A0A1Q9DTL0_SYMMI</name>
<dbReference type="PROSITE" id="PS00177">
    <property type="entry name" value="TOPOISOMERASE_II"/>
    <property type="match status" value="1"/>
</dbReference>
<dbReference type="InterPro" id="IPR013759">
    <property type="entry name" value="Topo_IIA_B_C"/>
</dbReference>
<comment type="cofactor">
    <cofactor evidence="3">
        <name>pyridoxal 5'-phosphate</name>
        <dbReference type="ChEBI" id="CHEBI:597326"/>
    </cofactor>
</comment>
<dbReference type="InterPro" id="IPR015421">
    <property type="entry name" value="PyrdxlP-dep_Trfase_major"/>
</dbReference>
<accession>A0A1Q9DTL0</accession>
<dbReference type="GO" id="GO:0000712">
    <property type="term" value="P:resolution of meiotic recombination intermediates"/>
    <property type="evidence" value="ECO:0007669"/>
    <property type="project" value="TreeGrafter"/>
</dbReference>
<dbReference type="Pfam" id="PF02518">
    <property type="entry name" value="HATPase_c"/>
    <property type="match status" value="1"/>
</dbReference>
<dbReference type="GO" id="GO:0019346">
    <property type="term" value="P:transsulfuration"/>
    <property type="evidence" value="ECO:0007669"/>
    <property type="project" value="InterPro"/>
</dbReference>
<dbReference type="InterPro" id="IPR020568">
    <property type="entry name" value="Ribosomal_Su5_D2-typ_SF"/>
</dbReference>
<dbReference type="Gene3D" id="3.90.1150.10">
    <property type="entry name" value="Aspartate Aminotransferase, domain 1"/>
    <property type="match status" value="1"/>
</dbReference>
<dbReference type="InterPro" id="IPR013758">
    <property type="entry name" value="Topo_IIA_A/C_ab"/>
</dbReference>
<evidence type="ECO:0000256" key="13">
    <source>
        <dbReference type="ARBA" id="ARBA00060510"/>
    </source>
</evidence>
<evidence type="ECO:0000313" key="20">
    <source>
        <dbReference type="EMBL" id="OLP98509.1"/>
    </source>
</evidence>
<dbReference type="InterPro" id="IPR013506">
    <property type="entry name" value="Topo_IIA_bsu_dom2"/>
</dbReference>
<evidence type="ECO:0000256" key="8">
    <source>
        <dbReference type="ARBA" id="ARBA00022842"/>
    </source>
</evidence>
<dbReference type="InterPro" id="IPR001241">
    <property type="entry name" value="Topo_IIA"/>
</dbReference>
<dbReference type="GO" id="GO:0005634">
    <property type="term" value="C:nucleus"/>
    <property type="evidence" value="ECO:0007669"/>
    <property type="project" value="TreeGrafter"/>
</dbReference>
<dbReference type="PRINTS" id="PR00418">
    <property type="entry name" value="TPI2FAMILY"/>
</dbReference>
<dbReference type="FunFam" id="3.40.640.10:FF:000046">
    <property type="entry name" value="Cystathionine gamma-lyase"/>
    <property type="match status" value="1"/>
</dbReference>
<dbReference type="Proteomes" id="UP000186817">
    <property type="component" value="Unassembled WGS sequence"/>
</dbReference>
<evidence type="ECO:0000256" key="17">
    <source>
        <dbReference type="RuleBase" id="RU362094"/>
    </source>
</evidence>
<dbReference type="CDD" id="cd00614">
    <property type="entry name" value="CGS_like"/>
    <property type="match status" value="1"/>
</dbReference>
<evidence type="ECO:0000256" key="2">
    <source>
        <dbReference type="ARBA" id="ARBA00001913"/>
    </source>
</evidence>
<evidence type="ECO:0000256" key="6">
    <source>
        <dbReference type="ARBA" id="ARBA00022741"/>
    </source>
</evidence>
<dbReference type="Pfam" id="PF01751">
    <property type="entry name" value="Toprim"/>
    <property type="match status" value="1"/>
</dbReference>
<dbReference type="EMBL" id="LSRX01000394">
    <property type="protein sequence ID" value="OLP98509.1"/>
    <property type="molecule type" value="Genomic_DNA"/>
</dbReference>
<organism evidence="20 21">
    <name type="scientific">Symbiodinium microadriaticum</name>
    <name type="common">Dinoflagellate</name>
    <name type="synonym">Zooxanthella microadriatica</name>
    <dbReference type="NCBI Taxonomy" id="2951"/>
    <lineage>
        <taxon>Eukaryota</taxon>
        <taxon>Sar</taxon>
        <taxon>Alveolata</taxon>
        <taxon>Dinophyceae</taxon>
        <taxon>Suessiales</taxon>
        <taxon>Symbiodiniaceae</taxon>
        <taxon>Symbiodinium</taxon>
    </lineage>
</organism>
<gene>
    <name evidence="20" type="primary">TOP2A</name>
    <name evidence="20" type="ORF">AK812_SmicGene19024</name>
</gene>
<dbReference type="Gene3D" id="3.40.50.670">
    <property type="match status" value="1"/>
</dbReference>
<evidence type="ECO:0000256" key="14">
    <source>
        <dbReference type="ARBA" id="ARBA00093222"/>
    </source>
</evidence>
<dbReference type="PANTHER" id="PTHR10169:SF38">
    <property type="entry name" value="DNA TOPOISOMERASE 2"/>
    <property type="match status" value="1"/>
</dbReference>
<dbReference type="GO" id="GO:0003962">
    <property type="term" value="F:cystathionine gamma-synthase activity"/>
    <property type="evidence" value="ECO:0007669"/>
    <property type="project" value="RHEA"/>
</dbReference>
<keyword evidence="11 16" id="KW-0238">DNA-binding</keyword>
<dbReference type="Gene3D" id="3.40.640.10">
    <property type="entry name" value="Type I PLP-dependent aspartate aminotransferase-like (Major domain)"/>
    <property type="match status" value="1"/>
</dbReference>
<dbReference type="InterPro" id="IPR050634">
    <property type="entry name" value="DNA_Topoisomerase_II"/>
</dbReference>
<dbReference type="InterPro" id="IPR006171">
    <property type="entry name" value="TOPRIM_dom"/>
</dbReference>
<dbReference type="FunFam" id="3.40.50.670:FF:000001">
    <property type="entry name" value="DNA topoisomerase 2"/>
    <property type="match status" value="1"/>
</dbReference>
<comment type="catalytic activity">
    <reaction evidence="14">
        <text>O-succinyl-L-homoserine + L-cysteine = L,L-cystathionine + succinate + H(+)</text>
        <dbReference type="Rhea" id="RHEA:20397"/>
        <dbReference type="ChEBI" id="CHEBI:15378"/>
        <dbReference type="ChEBI" id="CHEBI:30031"/>
        <dbReference type="ChEBI" id="CHEBI:35235"/>
        <dbReference type="ChEBI" id="CHEBI:57661"/>
        <dbReference type="ChEBI" id="CHEBI:58161"/>
    </reaction>
</comment>
<dbReference type="InterPro" id="IPR015424">
    <property type="entry name" value="PyrdxlP-dep_Trfase"/>
</dbReference>
<dbReference type="PROSITE" id="PS52040">
    <property type="entry name" value="TOPO_IIA"/>
    <property type="match status" value="1"/>
</dbReference>
<dbReference type="SUPFAM" id="SSF53383">
    <property type="entry name" value="PLP-dependent transferases"/>
    <property type="match status" value="1"/>
</dbReference>
<comment type="cofactor">
    <cofactor evidence="4">
        <name>Mg(2+)</name>
        <dbReference type="ChEBI" id="CHEBI:18420"/>
    </cofactor>
</comment>
<dbReference type="OrthoDB" id="3512640at2759"/>
<keyword evidence="12 16" id="KW-0413">Isomerase</keyword>
<dbReference type="GO" id="GO:0005524">
    <property type="term" value="F:ATP binding"/>
    <property type="evidence" value="ECO:0007669"/>
    <property type="project" value="UniProtKB-UniRule"/>
</dbReference>
<dbReference type="InterPro" id="IPR001154">
    <property type="entry name" value="TopoII_euk"/>
</dbReference>
<evidence type="ECO:0000256" key="10">
    <source>
        <dbReference type="ARBA" id="ARBA00023029"/>
    </source>
</evidence>
<evidence type="ECO:0000256" key="5">
    <source>
        <dbReference type="ARBA" id="ARBA00011080"/>
    </source>
</evidence>
<dbReference type="InterPro" id="IPR002205">
    <property type="entry name" value="Topo_IIA_dom_A"/>
</dbReference>
<dbReference type="InterPro" id="IPR013760">
    <property type="entry name" value="Topo_IIA-like_dom_sf"/>
</dbReference>
<dbReference type="Pfam" id="PF01053">
    <property type="entry name" value="Cys_Met_Meta_PP"/>
    <property type="match status" value="1"/>
</dbReference>
<dbReference type="InterPro" id="IPR003594">
    <property type="entry name" value="HATPase_dom"/>
</dbReference>
<dbReference type="FunFam" id="3.90.1150.10:FF:000033">
    <property type="entry name" value="Cystathionine gamma-synthase"/>
    <property type="match status" value="1"/>
</dbReference>
<evidence type="ECO:0000256" key="11">
    <source>
        <dbReference type="ARBA" id="ARBA00023125"/>
    </source>
</evidence>
<evidence type="ECO:0000256" key="3">
    <source>
        <dbReference type="ARBA" id="ARBA00001933"/>
    </source>
</evidence>
<dbReference type="InterPro" id="IPR031660">
    <property type="entry name" value="TOPRIM_C"/>
</dbReference>
<dbReference type="InterPro" id="IPR036890">
    <property type="entry name" value="HATPase_C_sf"/>
</dbReference>
<dbReference type="Gene3D" id="3.30.1490.30">
    <property type="match status" value="1"/>
</dbReference>
<dbReference type="Pfam" id="PF00521">
    <property type="entry name" value="DNA_topoisoIV"/>
    <property type="match status" value="1"/>
</dbReference>
<sequence>MPRPRGRFGALVIVTAGLLLRGGGFSFLQAFHGKLLGPRRSDRGRCSHIACRQQDLRSTLEAVEIQDIANSRADKYQLLSQREHVLHRPDMYIGPVEPREETAWVLNGSNKIVENSLLISPGLMRRMGVRQRRLLWEAHRHVATSFRARTGARFDTLAVHAGDQHDPGHGAVIPPITTATSFVQPNLGQEGKFAYSRCGNPTRSAYESALADLEAGTWATATASGMAATALALELLEPGAHVLVMRGVYGGTFRLFETVRSRTMNLQFTYLDLNDLEDVRQQMRKETGMIWIESPTNPLLKLVDIPKLVEAVKAKAAKDGTPAPLICADNTFATAWNQQPLELGVDLVMLSASKYIGGHSDMTGGALVTKDPVLAQRLASLAKAVGGIASPFEAYLALRGMKTLAVRMERQCRNAQRVAEFLDGHPCVAEVHYPGLSRHPQHELCKRQMRSGGAVVTVRFKGRPGEEDLDMMRRFFSKIKFWILAESLGGVESMINHSATMSHGSMTKEQRASVGIYDTTLRLSVGVEDCDDLIEDLDHALKAEPAAVLEAAYRQRCDRLVFCRMQKEKVQIFNEILVNAIDRQFQSGMSEIRVDVNAKAGRISISNDGGPIPIEKHESGHYVPTLVFGEFLSGDNFNDTKVRFTGGRNGVGAKATNAFSRSFEVQVDDPGTGIRFFQRWEKNMLRRLPAEQRKLPKSVKQGSVAVSFEPDLSRFSLKKIDKDHLRIMKARAFDAAACTKAGITVYFNGKALPTQDFQEYSQRVLGKDLAVTKIIDAKGNVRAEVAAGFAGEQGFAALGFVNGMRCSRGTHVNYAVQQLATGIADMAPTGLSRPSAATVKQYFRVVVKVLVDNPDFDSQTKTKLTTTTSKLGFDFVIPADFVGEVARLGVLQAAIRATQAAHQRVMQQVLGSGTAPSVAKLEDATYAGKVGKECTLILTEGDSAKALAVAGLAKIGRERYGVFPLKGKPLNVRSATDKQIQGNEEIKNLMHIIGLEWGQTFDSEEQVEALRYQKVMIFSDQDLDGHHIAGLLVNLFVAKWPSLLEVKPDFIQRFATPLVKVSPRTKASAKLPAKEFFTQGEFESWQRSEGTDWTRRYGAKYYKGLGTSTREEALAYFANMDRHVMDFNYEGQRDEAMVEKVFEPDRANDRKDWLREYSADAELDYTKSQASFSDFLNLQMVHFSIYDCVRSIPLLLDGLKPSQRKVLHWALKHSKSGEKKVSQIVGLVSSATGYHHGEESLVKVIVHLAQDFVGTNNINLLEPIGMFGTRLNGRDVHASARYIHTKLTTLLGRQGVKKEVDEFEFNQVLSTCSTMRLPEASCARVFGVC</sequence>
<evidence type="ECO:0000256" key="7">
    <source>
        <dbReference type="ARBA" id="ARBA00022840"/>
    </source>
</evidence>
<dbReference type="GO" id="GO:0003677">
    <property type="term" value="F:DNA binding"/>
    <property type="evidence" value="ECO:0007669"/>
    <property type="project" value="UniProtKB-UniRule"/>
</dbReference>
<evidence type="ECO:0000256" key="16">
    <source>
        <dbReference type="PROSITE-ProRule" id="PRU01384"/>
    </source>
</evidence>
<feature type="domain" description="Toprim" evidence="18">
    <location>
        <begin position="934"/>
        <end position="1058"/>
    </location>
</feature>
<reference evidence="20 21" key="1">
    <citation type="submission" date="2016-02" db="EMBL/GenBank/DDBJ databases">
        <title>Genome analysis of coral dinoflagellate symbionts highlights evolutionary adaptations to a symbiotic lifestyle.</title>
        <authorList>
            <person name="Aranda M."/>
            <person name="Li Y."/>
            <person name="Liew Y.J."/>
            <person name="Baumgarten S."/>
            <person name="Simakov O."/>
            <person name="Wilson M."/>
            <person name="Piel J."/>
            <person name="Ashoor H."/>
            <person name="Bougouffa S."/>
            <person name="Bajic V.B."/>
            <person name="Ryu T."/>
            <person name="Ravasi T."/>
            <person name="Bayer T."/>
            <person name="Micklem G."/>
            <person name="Kim H."/>
            <person name="Bhak J."/>
            <person name="Lajeunesse T.C."/>
            <person name="Voolstra C.R."/>
        </authorList>
    </citation>
    <scope>NUCLEOTIDE SEQUENCE [LARGE SCALE GENOMIC DNA]</scope>
    <source>
        <strain evidence="20 21">CCMP2467</strain>
    </source>
</reference>
<dbReference type="GO" id="GO:0009086">
    <property type="term" value="P:methionine biosynthetic process"/>
    <property type="evidence" value="ECO:0007669"/>
    <property type="project" value="UniProtKB-ARBA"/>
</dbReference>
<comment type="function">
    <text evidence="17">Control of topological states of DNA by transient breakage and subsequent rejoining of DNA strands. Topoisomerase II makes double-strand breaks.</text>
</comment>
<comment type="catalytic activity">
    <reaction evidence="1 16 17">
        <text>ATP-dependent breakage, passage and rejoining of double-stranded DNA.</text>
        <dbReference type="EC" id="5.6.2.2"/>
    </reaction>
</comment>
<dbReference type="InterPro" id="IPR014721">
    <property type="entry name" value="Ribsml_uS5_D2-typ_fold_subgr"/>
</dbReference>
<keyword evidence="8" id="KW-0460">Magnesium</keyword>
<keyword evidence="7 17" id="KW-0067">ATP-binding</keyword>
<dbReference type="SUPFAM" id="SSF56719">
    <property type="entry name" value="Type II DNA topoisomerase"/>
    <property type="match status" value="1"/>
</dbReference>
<evidence type="ECO:0000313" key="21">
    <source>
        <dbReference type="Proteomes" id="UP000186817"/>
    </source>
</evidence>